<comment type="caution">
    <text evidence="1">The sequence shown here is derived from an EMBL/GenBank/DDBJ whole genome shotgun (WGS) entry which is preliminary data.</text>
</comment>
<reference evidence="1 2" key="1">
    <citation type="submission" date="2017-11" db="EMBL/GenBank/DDBJ databases">
        <title>De novo assembly and phasing of dikaryotic genomes from two isolates of Puccinia coronata f. sp. avenae, the causal agent of oat crown rust.</title>
        <authorList>
            <person name="Miller M.E."/>
            <person name="Zhang Y."/>
            <person name="Omidvar V."/>
            <person name="Sperschneider J."/>
            <person name="Schwessinger B."/>
            <person name="Raley C."/>
            <person name="Palmer J.M."/>
            <person name="Garnica D."/>
            <person name="Upadhyaya N."/>
            <person name="Rathjen J."/>
            <person name="Taylor J.M."/>
            <person name="Park R.F."/>
            <person name="Dodds P.N."/>
            <person name="Hirsch C.D."/>
            <person name="Kianian S.F."/>
            <person name="Figueroa M."/>
        </authorList>
    </citation>
    <scope>NUCLEOTIDE SEQUENCE [LARGE SCALE GENOMIC DNA]</scope>
    <source>
        <strain evidence="1">12NC29</strain>
    </source>
</reference>
<evidence type="ECO:0000313" key="2">
    <source>
        <dbReference type="Proteomes" id="UP000235388"/>
    </source>
</evidence>
<accession>A0A2N5U4N5</accession>
<evidence type="ECO:0000313" key="1">
    <source>
        <dbReference type="EMBL" id="PLW32714.1"/>
    </source>
</evidence>
<dbReference type="Proteomes" id="UP000235388">
    <property type="component" value="Unassembled WGS sequence"/>
</dbReference>
<organism evidence="1 2">
    <name type="scientific">Puccinia coronata f. sp. avenae</name>
    <dbReference type="NCBI Taxonomy" id="200324"/>
    <lineage>
        <taxon>Eukaryota</taxon>
        <taxon>Fungi</taxon>
        <taxon>Dikarya</taxon>
        <taxon>Basidiomycota</taxon>
        <taxon>Pucciniomycotina</taxon>
        <taxon>Pucciniomycetes</taxon>
        <taxon>Pucciniales</taxon>
        <taxon>Pucciniaceae</taxon>
        <taxon>Puccinia</taxon>
    </lineage>
</organism>
<keyword evidence="2" id="KW-1185">Reference proteome</keyword>
<name>A0A2N5U4N5_9BASI</name>
<sequence length="68" mass="7426">MFCRVFVDGHRSYQSDGHFDSNLLVGLQPVIAHELVGTVSFVHSAGTDHAPEPLCELSRFPVTAFLLG</sequence>
<protein>
    <submittedName>
        <fullName evidence="1">Uncharacterized protein</fullName>
    </submittedName>
</protein>
<feature type="non-terminal residue" evidence="1">
    <location>
        <position position="68"/>
    </location>
</feature>
<dbReference type="EMBL" id="PGCJ01000316">
    <property type="protein sequence ID" value="PLW32714.1"/>
    <property type="molecule type" value="Genomic_DNA"/>
</dbReference>
<gene>
    <name evidence="1" type="ORF">PCANC_19572</name>
</gene>
<dbReference type="AlphaFoldDB" id="A0A2N5U4N5"/>
<proteinExistence type="predicted"/>